<protein>
    <submittedName>
        <fullName evidence="2">PrsW family intramembrane metalloprotease</fullName>
    </submittedName>
</protein>
<feature type="transmembrane region" description="Helical" evidence="1">
    <location>
        <begin position="240"/>
        <end position="257"/>
    </location>
</feature>
<dbReference type="GO" id="GO:0008237">
    <property type="term" value="F:metallopeptidase activity"/>
    <property type="evidence" value="ECO:0007669"/>
    <property type="project" value="UniProtKB-KW"/>
</dbReference>
<organism evidence="2 3">
    <name type="scientific">Nocardioides aquiterrae</name>
    <dbReference type="NCBI Taxonomy" id="203799"/>
    <lineage>
        <taxon>Bacteria</taxon>
        <taxon>Bacillati</taxon>
        <taxon>Actinomycetota</taxon>
        <taxon>Actinomycetes</taxon>
        <taxon>Propionibacteriales</taxon>
        <taxon>Nocardioidaceae</taxon>
        <taxon>Nocardioides</taxon>
    </lineage>
</organism>
<feature type="transmembrane region" description="Helical" evidence="1">
    <location>
        <begin position="269"/>
        <end position="289"/>
    </location>
</feature>
<feature type="transmembrane region" description="Helical" evidence="1">
    <location>
        <begin position="34"/>
        <end position="57"/>
    </location>
</feature>
<keyword evidence="2" id="KW-0378">Hydrolase</keyword>
<feature type="transmembrane region" description="Helical" evidence="1">
    <location>
        <begin position="205"/>
        <end position="231"/>
    </location>
</feature>
<feature type="transmembrane region" description="Helical" evidence="1">
    <location>
        <begin position="97"/>
        <end position="120"/>
    </location>
</feature>
<dbReference type="PANTHER" id="PTHR36844">
    <property type="entry name" value="PROTEASE PRSW"/>
    <property type="match status" value="1"/>
</dbReference>
<keyword evidence="1" id="KW-0812">Transmembrane</keyword>
<dbReference type="Proteomes" id="UP001499979">
    <property type="component" value="Unassembled WGS sequence"/>
</dbReference>
<evidence type="ECO:0000256" key="1">
    <source>
        <dbReference type="SAM" id="Phobius"/>
    </source>
</evidence>
<reference evidence="3" key="1">
    <citation type="journal article" date="2019" name="Int. J. Syst. Evol. Microbiol.">
        <title>The Global Catalogue of Microorganisms (GCM) 10K type strain sequencing project: providing services to taxonomists for standard genome sequencing and annotation.</title>
        <authorList>
            <consortium name="The Broad Institute Genomics Platform"/>
            <consortium name="The Broad Institute Genome Sequencing Center for Infectious Disease"/>
            <person name="Wu L."/>
            <person name="Ma J."/>
        </authorList>
    </citation>
    <scope>NUCLEOTIDE SEQUENCE [LARGE SCALE GENOMIC DNA]</scope>
    <source>
        <strain evidence="3">JCM 11813</strain>
    </source>
</reference>
<evidence type="ECO:0000313" key="3">
    <source>
        <dbReference type="Proteomes" id="UP001499979"/>
    </source>
</evidence>
<dbReference type="PANTHER" id="PTHR36844:SF1">
    <property type="entry name" value="PROTEASE PRSW"/>
    <property type="match status" value="1"/>
</dbReference>
<keyword evidence="2" id="KW-0645">Protease</keyword>
<comment type="caution">
    <text evidence="2">The sequence shown here is derived from an EMBL/GenBank/DDBJ whole genome shotgun (WGS) entry which is preliminary data.</text>
</comment>
<sequence>MICSLTEPLYAGAGGPRTPTDRLPGMRGARRDSVAFTVVVTVLVALGALLMLAILALSGAPGTLLLATVLAAVPVGPLVGCYLWLDRYEPEPRSLLAAGLLWGCFVATGFALLVQGVGGFVLTFTDRQSLELVAPITEEASKGLFLFLLLWWRRGELDGVLDGIVYAGMVGIGFAFTENILYLAAAYNGTDGAGPGGTEALTATFVVRCLISPFAHPLFTTFTGIGVGLAVNARSGAARFLWPVLGYGCAVAAHATWNTSTVYGFDNFALLYVVLMAPAFFAVLGLAIWSRRSERRMLAAALADAAQRGLIPATDIGWVVDLRARRAARAYARRSGGRPAERAMREYQQAAIELGFLHYRLLRGTPPPDYAARGQQFLQRIDRLRPTIAFPGQVVPTR</sequence>
<feature type="transmembrane region" description="Helical" evidence="1">
    <location>
        <begin position="164"/>
        <end position="185"/>
    </location>
</feature>
<keyword evidence="1" id="KW-0472">Membrane</keyword>
<evidence type="ECO:0000313" key="2">
    <source>
        <dbReference type="EMBL" id="GAA1132322.1"/>
    </source>
</evidence>
<accession>A0ABP4EWY2</accession>
<gene>
    <name evidence="2" type="ORF">GCM10009606_10550</name>
</gene>
<keyword evidence="3" id="KW-1185">Reference proteome</keyword>
<keyword evidence="1" id="KW-1133">Transmembrane helix</keyword>
<proteinExistence type="predicted"/>
<feature type="transmembrane region" description="Helical" evidence="1">
    <location>
        <begin position="63"/>
        <end position="85"/>
    </location>
</feature>
<dbReference type="InterPro" id="IPR026898">
    <property type="entry name" value="PrsW"/>
</dbReference>
<dbReference type="Pfam" id="PF13367">
    <property type="entry name" value="PrsW-protease"/>
    <property type="match status" value="1"/>
</dbReference>
<dbReference type="EMBL" id="BAAAJE010000002">
    <property type="protein sequence ID" value="GAA1132322.1"/>
    <property type="molecule type" value="Genomic_DNA"/>
</dbReference>
<name>A0ABP4EWY2_9ACTN</name>
<feature type="transmembrane region" description="Helical" evidence="1">
    <location>
        <begin position="132"/>
        <end position="152"/>
    </location>
</feature>
<keyword evidence="2" id="KW-0482">Metalloprotease</keyword>